<organism evidence="1">
    <name type="scientific">Halopseudomonas xiamenensis</name>
    <dbReference type="NCBI Taxonomy" id="157792"/>
    <lineage>
        <taxon>Bacteria</taxon>
        <taxon>Pseudomonadati</taxon>
        <taxon>Pseudomonadota</taxon>
        <taxon>Gammaproteobacteria</taxon>
        <taxon>Pseudomonadales</taxon>
        <taxon>Pseudomonadaceae</taxon>
        <taxon>Halopseudomonas</taxon>
    </lineage>
</organism>
<evidence type="ECO:0000313" key="1">
    <source>
        <dbReference type="EMBL" id="AAK71501.1"/>
    </source>
</evidence>
<proteinExistence type="predicted"/>
<dbReference type="AlphaFoldDB" id="Q93P65"/>
<sequence>MNGQLVHAIERGIEQLGQAPLDEQAACRGAAHQAAHGIEVRQRDQRAAIAEDEILEGLAVHCRAQVVVQQAGLLMRGLGARRYALVVGLRAGGAVAQSEDAIVVDALQGLMHLELMIALGGKPQFGQKCRRAYAGGPDVEVGGNARLVGGDETVLVGAGHAGVDMDLHAQAFQLLVHGAADALGQRRQDARCCLDEVDLQLAAVHGGEPVAVQHLGGADQFGGQLDAGGTGTDEPHAQVGMGAPLGIAVPQEGVEHVLAEAFGLLRAVDEVAVLGHARGAEVVGDAAQRHHQVIVLQRARRQDHDAVVVDDRRQRDGAVVAVEVAERAALKAVAVRLGMPLVGHFIEAGIEHARGHFMQQGLPDVRGVAVDQNDLGALALAELAPQAGDQFEATCASPDHHDARCRHDGLPKNETWKKGVARVGHRSETPRYEAPGKACRDAGALAPGVGDVCV</sequence>
<accession>Q93P65</accession>
<protein>
    <submittedName>
        <fullName evidence="1">NADH dehydrogenase</fullName>
    </submittedName>
</protein>
<reference evidence="1" key="1">
    <citation type="submission" date="2018-01" db="EMBL/GenBank/DDBJ databases">
        <authorList>
            <person name="Gaut B.S."/>
            <person name="Morton B.R."/>
            <person name="Clegg M.T."/>
            <person name="Duvall M.R."/>
        </authorList>
    </citation>
    <scope>NUCLEOTIDE SEQUENCE</scope>
</reference>
<name>Q93P65_9GAMM</name>
<dbReference type="EMBL" id="AF348165">
    <property type="protein sequence ID" value="AAK71501.1"/>
    <property type="molecule type" value="Genomic_DNA"/>
</dbReference>